<organism evidence="6 7">
    <name type="scientific">Leucobacter komagatae</name>
    <dbReference type="NCBI Taxonomy" id="55969"/>
    <lineage>
        <taxon>Bacteria</taxon>
        <taxon>Bacillati</taxon>
        <taxon>Actinomycetota</taxon>
        <taxon>Actinomycetes</taxon>
        <taxon>Micrococcales</taxon>
        <taxon>Microbacteriaceae</taxon>
        <taxon>Leucobacter</taxon>
    </lineage>
</organism>
<evidence type="ECO:0000256" key="2">
    <source>
        <dbReference type="ARBA" id="ARBA00023315"/>
    </source>
</evidence>
<dbReference type="Gene3D" id="3.40.630.30">
    <property type="match status" value="1"/>
</dbReference>
<accession>A0A542Y319</accession>
<evidence type="ECO:0000256" key="1">
    <source>
        <dbReference type="ARBA" id="ARBA00022679"/>
    </source>
</evidence>
<dbReference type="EMBL" id="VFON01000001">
    <property type="protein sequence ID" value="TQL42433.1"/>
    <property type="molecule type" value="Genomic_DNA"/>
</dbReference>
<feature type="region of interest" description="Disordered" evidence="4">
    <location>
        <begin position="155"/>
        <end position="175"/>
    </location>
</feature>
<dbReference type="InterPro" id="IPR016181">
    <property type="entry name" value="Acyl_CoA_acyltransferase"/>
</dbReference>
<keyword evidence="2" id="KW-0012">Acyltransferase</keyword>
<dbReference type="InterPro" id="IPR000182">
    <property type="entry name" value="GNAT_dom"/>
</dbReference>
<evidence type="ECO:0000256" key="3">
    <source>
        <dbReference type="ARBA" id="ARBA00038502"/>
    </source>
</evidence>
<evidence type="ECO:0000313" key="6">
    <source>
        <dbReference type="EMBL" id="TQL42433.1"/>
    </source>
</evidence>
<dbReference type="Pfam" id="PF13302">
    <property type="entry name" value="Acetyltransf_3"/>
    <property type="match status" value="1"/>
</dbReference>
<dbReference type="PANTHER" id="PTHR43792:SF8">
    <property type="entry name" value="[RIBOSOMAL PROTEIN US5]-ALANINE N-ACETYLTRANSFERASE"/>
    <property type="match status" value="1"/>
</dbReference>
<name>A0A542Y319_9MICO</name>
<keyword evidence="7" id="KW-1185">Reference proteome</keyword>
<sequence>MEPFELQGSGLTLNELKPADAPDVARYCADPVFEEFMATPWPYTLADAQSFIEEYAPQAWAEGSEWTWAIREDAHGPLLGVIGIRLPSGMLGYWLGEPHRGRRIMSACVDLVSAAAFERTDIPSVGWEARIGNVGSLRTIERSGFTYTGEAVGKIPGRDGGPIQSWTARLDRPQS</sequence>
<dbReference type="RefSeq" id="WP_170219603.1">
    <property type="nucleotide sequence ID" value="NZ_BAAAUY010000007.1"/>
</dbReference>
<dbReference type="InterPro" id="IPR051531">
    <property type="entry name" value="N-acetyltransferase"/>
</dbReference>
<keyword evidence="1 6" id="KW-0808">Transferase</keyword>
<dbReference type="SUPFAM" id="SSF55729">
    <property type="entry name" value="Acyl-CoA N-acyltransferases (Nat)"/>
    <property type="match status" value="1"/>
</dbReference>
<dbReference type="PROSITE" id="PS51186">
    <property type="entry name" value="GNAT"/>
    <property type="match status" value="1"/>
</dbReference>
<feature type="domain" description="N-acetyltransferase" evidence="5">
    <location>
        <begin position="11"/>
        <end position="173"/>
    </location>
</feature>
<proteinExistence type="inferred from homology"/>
<comment type="similarity">
    <text evidence="3">Belongs to the acetyltransferase family. RimJ subfamily.</text>
</comment>
<dbReference type="AlphaFoldDB" id="A0A542Y319"/>
<comment type="caution">
    <text evidence="6">The sequence shown here is derived from an EMBL/GenBank/DDBJ whole genome shotgun (WGS) entry which is preliminary data.</text>
</comment>
<dbReference type="GO" id="GO:0016747">
    <property type="term" value="F:acyltransferase activity, transferring groups other than amino-acyl groups"/>
    <property type="evidence" value="ECO:0007669"/>
    <property type="project" value="InterPro"/>
</dbReference>
<dbReference type="PANTHER" id="PTHR43792">
    <property type="entry name" value="GNAT FAMILY, PUTATIVE (AFU_ORTHOLOGUE AFUA_3G00765)-RELATED-RELATED"/>
    <property type="match status" value="1"/>
</dbReference>
<evidence type="ECO:0000313" key="7">
    <source>
        <dbReference type="Proteomes" id="UP000319094"/>
    </source>
</evidence>
<protein>
    <submittedName>
        <fullName evidence="6">RimJ/RimL family protein N-acetyltransferase</fullName>
    </submittedName>
</protein>
<dbReference type="Proteomes" id="UP000319094">
    <property type="component" value="Unassembled WGS sequence"/>
</dbReference>
<gene>
    <name evidence="6" type="ORF">FB468_0426</name>
</gene>
<evidence type="ECO:0000259" key="5">
    <source>
        <dbReference type="PROSITE" id="PS51186"/>
    </source>
</evidence>
<evidence type="ECO:0000256" key="4">
    <source>
        <dbReference type="SAM" id="MobiDB-lite"/>
    </source>
</evidence>
<reference evidence="6 7" key="1">
    <citation type="submission" date="2019-06" db="EMBL/GenBank/DDBJ databases">
        <title>Sequencing the genomes of 1000 actinobacteria strains.</title>
        <authorList>
            <person name="Klenk H.-P."/>
        </authorList>
    </citation>
    <scope>NUCLEOTIDE SEQUENCE [LARGE SCALE GENOMIC DNA]</scope>
    <source>
        <strain evidence="6 7">DSM 8803</strain>
    </source>
</reference>